<dbReference type="SMART" id="SM00357">
    <property type="entry name" value="CSP"/>
    <property type="match status" value="1"/>
</dbReference>
<dbReference type="AlphaFoldDB" id="A0A1A8ZD83"/>
<dbReference type="Pfam" id="PF00313">
    <property type="entry name" value="CSD"/>
    <property type="match status" value="1"/>
</dbReference>
<dbReference type="SUPFAM" id="SSF50249">
    <property type="entry name" value="Nucleic acid-binding proteins"/>
    <property type="match status" value="1"/>
</dbReference>
<gene>
    <name evidence="2" type="ORF">GA0070611_1754</name>
</gene>
<dbReference type="CDD" id="cd04458">
    <property type="entry name" value="CSP_CDS"/>
    <property type="match status" value="1"/>
</dbReference>
<evidence type="ECO:0000259" key="1">
    <source>
        <dbReference type="PROSITE" id="PS51857"/>
    </source>
</evidence>
<dbReference type="PANTHER" id="PTHR46565:SF20">
    <property type="entry name" value="COLD SHOCK DOMAIN-CONTAINING PROTEIN 4"/>
    <property type="match status" value="1"/>
</dbReference>
<dbReference type="Gene3D" id="2.40.50.140">
    <property type="entry name" value="Nucleic acid-binding proteins"/>
    <property type="match status" value="1"/>
</dbReference>
<keyword evidence="3" id="KW-1185">Reference proteome</keyword>
<dbReference type="PROSITE" id="PS51857">
    <property type="entry name" value="CSD_2"/>
    <property type="match status" value="1"/>
</dbReference>
<accession>A0A1A8ZD83</accession>
<dbReference type="InterPro" id="IPR002059">
    <property type="entry name" value="CSP_DNA-bd"/>
</dbReference>
<evidence type="ECO:0000313" key="3">
    <source>
        <dbReference type="Proteomes" id="UP000199385"/>
    </source>
</evidence>
<dbReference type="PRINTS" id="PR00050">
    <property type="entry name" value="COLDSHOCK"/>
</dbReference>
<reference evidence="3" key="1">
    <citation type="submission" date="2016-06" db="EMBL/GenBank/DDBJ databases">
        <authorList>
            <person name="Varghese N."/>
            <person name="Submissions Spin"/>
        </authorList>
    </citation>
    <scope>NUCLEOTIDE SEQUENCE [LARGE SCALE GENOMIC DNA]</scope>
    <source>
        <strain evidence="3">DSM 44815</strain>
    </source>
</reference>
<dbReference type="PANTHER" id="PTHR46565">
    <property type="entry name" value="COLD SHOCK DOMAIN PROTEIN 2"/>
    <property type="match status" value="1"/>
</dbReference>
<dbReference type="Proteomes" id="UP000199385">
    <property type="component" value="Chromosome I"/>
</dbReference>
<dbReference type="InterPro" id="IPR012340">
    <property type="entry name" value="NA-bd_OB-fold"/>
</dbReference>
<dbReference type="GO" id="GO:0003676">
    <property type="term" value="F:nucleic acid binding"/>
    <property type="evidence" value="ECO:0007669"/>
    <property type="project" value="InterPro"/>
</dbReference>
<proteinExistence type="predicted"/>
<dbReference type="PATRIC" id="fig|261654.4.peg.1780"/>
<organism evidence="2 3">
    <name type="scientific">Micromonospora auratinigra</name>
    <dbReference type="NCBI Taxonomy" id="261654"/>
    <lineage>
        <taxon>Bacteria</taxon>
        <taxon>Bacillati</taxon>
        <taxon>Actinomycetota</taxon>
        <taxon>Actinomycetes</taxon>
        <taxon>Micromonosporales</taxon>
        <taxon>Micromonosporaceae</taxon>
        <taxon>Micromonospora</taxon>
    </lineage>
</organism>
<protein>
    <submittedName>
        <fullName evidence="2">Cold shock protein, CspA family</fullName>
    </submittedName>
</protein>
<evidence type="ECO:0000313" key="2">
    <source>
        <dbReference type="EMBL" id="SBT41814.1"/>
    </source>
</evidence>
<feature type="domain" description="CSD" evidence="1">
    <location>
        <begin position="10"/>
        <end position="74"/>
    </location>
</feature>
<name>A0A1A8ZD83_9ACTN</name>
<dbReference type="RefSeq" id="WP_231921378.1">
    <property type="nucleotide sequence ID" value="NZ_LT594323.1"/>
</dbReference>
<dbReference type="InterPro" id="IPR011129">
    <property type="entry name" value="CSD"/>
</dbReference>
<dbReference type="STRING" id="261654.GA0070611_1754"/>
<dbReference type="EMBL" id="LT594323">
    <property type="protein sequence ID" value="SBT41814.1"/>
    <property type="molecule type" value="Genomic_DNA"/>
</dbReference>
<sequence length="145" mass="15689">MAEMAAGERLIRGRIVRFERAKGYGFIAPEGGGDDVFVHANELGAEGDEVRSGTAVEFKVLDSGRGPKAYDVRLLDPVRGVGPAAAPQPELGPLADDECDVLSERDFRTEVTEQIIRVAPSCTGQQIEEIRAGLCELARRHGWVV</sequence>